<evidence type="ECO:0000313" key="3">
    <source>
        <dbReference type="Proteomes" id="UP000290572"/>
    </source>
</evidence>
<proteinExistence type="predicted"/>
<organism evidence="2 3">
    <name type="scientific">Labeo rohita</name>
    <name type="common">Indian major carp</name>
    <name type="synonym">Cyprinus rohita</name>
    <dbReference type="NCBI Taxonomy" id="84645"/>
    <lineage>
        <taxon>Eukaryota</taxon>
        <taxon>Metazoa</taxon>
        <taxon>Chordata</taxon>
        <taxon>Craniata</taxon>
        <taxon>Vertebrata</taxon>
        <taxon>Euteleostomi</taxon>
        <taxon>Actinopterygii</taxon>
        <taxon>Neopterygii</taxon>
        <taxon>Teleostei</taxon>
        <taxon>Ostariophysi</taxon>
        <taxon>Cypriniformes</taxon>
        <taxon>Cyprinidae</taxon>
        <taxon>Labeoninae</taxon>
        <taxon>Labeonini</taxon>
        <taxon>Labeo</taxon>
    </lineage>
</organism>
<evidence type="ECO:0000256" key="1">
    <source>
        <dbReference type="SAM" id="MobiDB-lite"/>
    </source>
</evidence>
<dbReference type="Proteomes" id="UP000290572">
    <property type="component" value="Unassembled WGS sequence"/>
</dbReference>
<comment type="caution">
    <text evidence="2">The sequence shown here is derived from an EMBL/GenBank/DDBJ whole genome shotgun (WGS) entry which is preliminary data.</text>
</comment>
<feature type="region of interest" description="Disordered" evidence="1">
    <location>
        <begin position="79"/>
        <end position="104"/>
    </location>
</feature>
<dbReference type="EMBL" id="QBIY01013377">
    <property type="protein sequence ID" value="RXN06176.1"/>
    <property type="molecule type" value="Genomic_DNA"/>
</dbReference>
<evidence type="ECO:0000313" key="2">
    <source>
        <dbReference type="EMBL" id="RXN06176.1"/>
    </source>
</evidence>
<sequence>MMDRFLKRPCIKELHANIVPVADIILSLYCEDQIRTESEVHTDPYWQLLVRKGVHADVSKGSGVSGHVCRTAAVNSTERVRVSTQMDRYREERKKLDPSSKTER</sequence>
<dbReference type="AlphaFoldDB" id="A0A498LGN2"/>
<feature type="compositionally biased region" description="Basic and acidic residues" evidence="1">
    <location>
        <begin position="87"/>
        <end position="104"/>
    </location>
</feature>
<gene>
    <name evidence="2" type="ORF">ROHU_012454</name>
</gene>
<reference evidence="2 3" key="1">
    <citation type="submission" date="2018-03" db="EMBL/GenBank/DDBJ databases">
        <title>Draft genome sequence of Rohu Carp (Labeo rohita).</title>
        <authorList>
            <person name="Das P."/>
            <person name="Kushwaha B."/>
            <person name="Joshi C.G."/>
            <person name="Kumar D."/>
            <person name="Nagpure N.S."/>
            <person name="Sahoo L."/>
            <person name="Das S.P."/>
            <person name="Bit A."/>
            <person name="Patnaik S."/>
            <person name="Meher P.K."/>
            <person name="Jayasankar P."/>
            <person name="Koringa P.G."/>
            <person name="Patel N.V."/>
            <person name="Hinsu A.T."/>
            <person name="Kumar R."/>
            <person name="Pandey M."/>
            <person name="Agarwal S."/>
            <person name="Srivastava S."/>
            <person name="Singh M."/>
            <person name="Iquebal M.A."/>
            <person name="Jaiswal S."/>
            <person name="Angadi U.B."/>
            <person name="Kumar N."/>
            <person name="Raza M."/>
            <person name="Shah T.M."/>
            <person name="Rai A."/>
            <person name="Jena J.K."/>
        </authorList>
    </citation>
    <scope>NUCLEOTIDE SEQUENCE [LARGE SCALE GENOMIC DNA]</scope>
    <source>
        <strain evidence="2">DASCIFA01</strain>
        <tissue evidence="2">Testis</tissue>
    </source>
</reference>
<name>A0A498LGN2_LABRO</name>
<protein>
    <submittedName>
        <fullName evidence="2">Uncharacterized protein</fullName>
    </submittedName>
</protein>
<keyword evidence="3" id="KW-1185">Reference proteome</keyword>
<accession>A0A498LGN2</accession>